<keyword evidence="4 7" id="KW-0456">Lyase</keyword>
<evidence type="ECO:0000313" key="8">
    <source>
        <dbReference type="Proteomes" id="UP001597362"/>
    </source>
</evidence>
<dbReference type="InterPro" id="IPR015422">
    <property type="entry name" value="PyrdxlP-dep_Trfase_small"/>
</dbReference>
<dbReference type="SUPFAM" id="SSF53383">
    <property type="entry name" value="PLP-dependent transferases"/>
    <property type="match status" value="1"/>
</dbReference>
<dbReference type="NCBIfam" id="TIGR04350">
    <property type="entry name" value="C_S_lyase_PatB"/>
    <property type="match status" value="1"/>
</dbReference>
<dbReference type="GO" id="GO:0047804">
    <property type="term" value="F:cysteine-S-conjugate beta-lyase activity"/>
    <property type="evidence" value="ECO:0007669"/>
    <property type="project" value="UniProtKB-EC"/>
</dbReference>
<evidence type="ECO:0000313" key="7">
    <source>
        <dbReference type="EMBL" id="MFD2118105.1"/>
    </source>
</evidence>
<sequence>MTTIYNFDKVIDRRGTGSVKWDQTKEMFGHEDILPMWVADMDFTAPPAAITAMQERAAHGVFGYTFRTDSYLESIVQWQQKRNEWQIEKDAIVGSPGVVTALSIAVELLTAPGDGIMIHVPVYHPFFRIVHNHKRTLVGNRLVETETGRYELDLQAMEKQIIDEQVKMLILCHPHNPVGRVWTKEELLAIGNICMKHNVFVVSDEIHGDIVFAGHKHIPFASLSEQFAARSITCTAPSKTFNIAGLHSSITIIQDEELRKQFIERLSTYAIYMENCFAQVAVEACYRHGEDWLEQLLVYLQQNVDTLQQFIADKLPEVKMFRPEGTYLGWLDCRAISNDPEVLKDMMFNKAKVAFNEGSMFGQDGAGFLRVNFGTPRALMLEGMERFAQAVRQSK</sequence>
<dbReference type="CDD" id="cd00609">
    <property type="entry name" value="AAT_like"/>
    <property type="match status" value="1"/>
</dbReference>
<evidence type="ECO:0000259" key="6">
    <source>
        <dbReference type="Pfam" id="PF00155"/>
    </source>
</evidence>
<evidence type="ECO:0000256" key="4">
    <source>
        <dbReference type="ARBA" id="ARBA00023239"/>
    </source>
</evidence>
<dbReference type="RefSeq" id="WP_377775687.1">
    <property type="nucleotide sequence ID" value="NZ_JBHUHO010000049.1"/>
</dbReference>
<reference evidence="8" key="1">
    <citation type="journal article" date="2019" name="Int. J. Syst. Evol. Microbiol.">
        <title>The Global Catalogue of Microorganisms (GCM) 10K type strain sequencing project: providing services to taxonomists for standard genome sequencing and annotation.</title>
        <authorList>
            <consortium name="The Broad Institute Genomics Platform"/>
            <consortium name="The Broad Institute Genome Sequencing Center for Infectious Disease"/>
            <person name="Wu L."/>
            <person name="Ma J."/>
        </authorList>
    </citation>
    <scope>NUCLEOTIDE SEQUENCE [LARGE SCALE GENOMIC DNA]</scope>
    <source>
        <strain evidence="8">GH52</strain>
    </source>
</reference>
<gene>
    <name evidence="7" type="ORF">ACFSJH_20600</name>
</gene>
<dbReference type="Pfam" id="PF00155">
    <property type="entry name" value="Aminotran_1_2"/>
    <property type="match status" value="1"/>
</dbReference>
<feature type="domain" description="Aminotransferase class I/classII large" evidence="6">
    <location>
        <begin position="39"/>
        <end position="386"/>
    </location>
</feature>
<dbReference type="PANTHER" id="PTHR43525">
    <property type="entry name" value="PROTEIN MALY"/>
    <property type="match status" value="1"/>
</dbReference>
<dbReference type="InterPro" id="IPR015421">
    <property type="entry name" value="PyrdxlP-dep_Trfase_major"/>
</dbReference>
<comment type="cofactor">
    <cofactor evidence="1">
        <name>pyridoxal 5'-phosphate</name>
        <dbReference type="ChEBI" id="CHEBI:597326"/>
    </cofactor>
</comment>
<dbReference type="Gene3D" id="3.40.640.10">
    <property type="entry name" value="Type I PLP-dependent aspartate aminotransferase-like (Major domain)"/>
    <property type="match status" value="1"/>
</dbReference>
<dbReference type="InterPro" id="IPR004839">
    <property type="entry name" value="Aminotransferase_I/II_large"/>
</dbReference>
<evidence type="ECO:0000256" key="2">
    <source>
        <dbReference type="ARBA" id="ARBA00012224"/>
    </source>
</evidence>
<name>A0ABW4YQT9_9BACL</name>
<evidence type="ECO:0000256" key="1">
    <source>
        <dbReference type="ARBA" id="ARBA00001933"/>
    </source>
</evidence>
<organism evidence="7 8">
    <name type="scientific">Paenibacillus yanchengensis</name>
    <dbReference type="NCBI Taxonomy" id="2035833"/>
    <lineage>
        <taxon>Bacteria</taxon>
        <taxon>Bacillati</taxon>
        <taxon>Bacillota</taxon>
        <taxon>Bacilli</taxon>
        <taxon>Bacillales</taxon>
        <taxon>Paenibacillaceae</taxon>
        <taxon>Paenibacillus</taxon>
    </lineage>
</organism>
<accession>A0ABW4YQT9</accession>
<dbReference type="EMBL" id="JBHUHO010000049">
    <property type="protein sequence ID" value="MFD2118105.1"/>
    <property type="molecule type" value="Genomic_DNA"/>
</dbReference>
<comment type="caution">
    <text evidence="7">The sequence shown here is derived from an EMBL/GenBank/DDBJ whole genome shotgun (WGS) entry which is preliminary data.</text>
</comment>
<proteinExistence type="inferred from homology"/>
<dbReference type="InterPro" id="IPR051798">
    <property type="entry name" value="Class-II_PLP-Dep_Aminotrans"/>
</dbReference>
<evidence type="ECO:0000256" key="3">
    <source>
        <dbReference type="ARBA" id="ARBA00022898"/>
    </source>
</evidence>
<dbReference type="InterPro" id="IPR015424">
    <property type="entry name" value="PyrdxlP-dep_Trfase"/>
</dbReference>
<dbReference type="Gene3D" id="3.90.1150.10">
    <property type="entry name" value="Aspartate Aminotransferase, domain 1"/>
    <property type="match status" value="1"/>
</dbReference>
<comment type="similarity">
    <text evidence="5">Belongs to the class-II pyridoxal-phosphate-dependent aminotransferase family. MalY/PatB cystathionine beta-lyase subfamily.</text>
</comment>
<keyword evidence="3" id="KW-0663">Pyridoxal phosphate</keyword>
<protein>
    <recommendedName>
        <fullName evidence="2">cysteine-S-conjugate beta-lyase</fullName>
        <ecNumber evidence="2">4.4.1.13</ecNumber>
    </recommendedName>
</protein>
<dbReference type="Proteomes" id="UP001597362">
    <property type="component" value="Unassembled WGS sequence"/>
</dbReference>
<dbReference type="PANTHER" id="PTHR43525:SF1">
    <property type="entry name" value="PROTEIN MALY"/>
    <property type="match status" value="1"/>
</dbReference>
<dbReference type="EC" id="4.4.1.13" evidence="2"/>
<evidence type="ECO:0000256" key="5">
    <source>
        <dbReference type="ARBA" id="ARBA00037974"/>
    </source>
</evidence>
<keyword evidence="8" id="KW-1185">Reference proteome</keyword>
<dbReference type="InterPro" id="IPR027619">
    <property type="entry name" value="C-S_lyase_PatB-like"/>
</dbReference>